<dbReference type="InterPro" id="IPR055348">
    <property type="entry name" value="DctQ"/>
</dbReference>
<dbReference type="GO" id="GO:0022857">
    <property type="term" value="F:transmembrane transporter activity"/>
    <property type="evidence" value="ECO:0007669"/>
    <property type="project" value="TreeGrafter"/>
</dbReference>
<dbReference type="PANTHER" id="PTHR35011">
    <property type="entry name" value="2,3-DIKETO-L-GULONATE TRAP TRANSPORTER SMALL PERMEASE PROTEIN YIAM"/>
    <property type="match status" value="1"/>
</dbReference>
<protein>
    <recommendedName>
        <fullName evidence="10">Tripartite ATP-independent periplasmic transporters DctQ component domain-containing protein</fullName>
    </recommendedName>
</protein>
<evidence type="ECO:0000256" key="3">
    <source>
        <dbReference type="ARBA" id="ARBA00022475"/>
    </source>
</evidence>
<feature type="transmembrane region" description="Helical" evidence="9">
    <location>
        <begin position="12"/>
        <end position="34"/>
    </location>
</feature>
<dbReference type="AlphaFoldDB" id="A0A2G6KEF8"/>
<organism evidence="11 12">
    <name type="scientific">candidate division KSB3 bacterium</name>
    <dbReference type="NCBI Taxonomy" id="2044937"/>
    <lineage>
        <taxon>Bacteria</taxon>
        <taxon>candidate division KSB3</taxon>
    </lineage>
</organism>
<evidence type="ECO:0000256" key="7">
    <source>
        <dbReference type="ARBA" id="ARBA00023136"/>
    </source>
</evidence>
<feature type="transmembrane region" description="Helical" evidence="9">
    <location>
        <begin position="122"/>
        <end position="150"/>
    </location>
</feature>
<dbReference type="GO" id="GO:0005886">
    <property type="term" value="C:plasma membrane"/>
    <property type="evidence" value="ECO:0007669"/>
    <property type="project" value="UniProtKB-SubCell"/>
</dbReference>
<dbReference type="GO" id="GO:0015740">
    <property type="term" value="P:C4-dicarboxylate transport"/>
    <property type="evidence" value="ECO:0007669"/>
    <property type="project" value="TreeGrafter"/>
</dbReference>
<evidence type="ECO:0000256" key="5">
    <source>
        <dbReference type="ARBA" id="ARBA00022692"/>
    </source>
</evidence>
<evidence type="ECO:0000256" key="4">
    <source>
        <dbReference type="ARBA" id="ARBA00022519"/>
    </source>
</evidence>
<sequence>MNLRSFGTHSINIVGVVFLLCMVSSVFVGIVFRYVIQRPIMWIEEFARFMFIWNIYIGTIIAFRQKSHPKIDYFVGLLPQQAQNIVNAATRILIAITSFILVWQGTLFAYKFRFMKSIAMGVPWWIMYVAIPLSFGIIFITDCLEFYAFIRGTQQTP</sequence>
<feature type="domain" description="Tripartite ATP-independent periplasmic transporters DctQ component" evidence="10">
    <location>
        <begin position="22"/>
        <end position="140"/>
    </location>
</feature>
<evidence type="ECO:0000259" key="10">
    <source>
        <dbReference type="Pfam" id="PF04290"/>
    </source>
</evidence>
<dbReference type="PANTHER" id="PTHR35011:SF2">
    <property type="entry name" value="2,3-DIKETO-L-GULONATE TRAP TRANSPORTER SMALL PERMEASE PROTEIN YIAM"/>
    <property type="match status" value="1"/>
</dbReference>
<comment type="subcellular location">
    <subcellularLocation>
        <location evidence="1">Cell inner membrane</location>
        <topology evidence="1">Multi-pass membrane protein</topology>
    </subcellularLocation>
</comment>
<keyword evidence="7 9" id="KW-0472">Membrane</keyword>
<evidence type="ECO:0000313" key="12">
    <source>
        <dbReference type="Proteomes" id="UP000230821"/>
    </source>
</evidence>
<evidence type="ECO:0000313" key="11">
    <source>
        <dbReference type="EMBL" id="PIE34047.1"/>
    </source>
</evidence>
<keyword evidence="6 9" id="KW-1133">Transmembrane helix</keyword>
<dbReference type="InterPro" id="IPR007387">
    <property type="entry name" value="TRAP_DctQ"/>
</dbReference>
<gene>
    <name evidence="11" type="ORF">CSA56_09015</name>
</gene>
<evidence type="ECO:0000256" key="8">
    <source>
        <dbReference type="ARBA" id="ARBA00038436"/>
    </source>
</evidence>
<comment type="caution">
    <text evidence="11">The sequence shown here is derived from an EMBL/GenBank/DDBJ whole genome shotgun (WGS) entry which is preliminary data.</text>
</comment>
<proteinExistence type="inferred from homology"/>
<comment type="similarity">
    <text evidence="8">Belongs to the TRAP transporter small permease family.</text>
</comment>
<feature type="transmembrane region" description="Helical" evidence="9">
    <location>
        <begin position="85"/>
        <end position="110"/>
    </location>
</feature>
<reference evidence="11 12" key="1">
    <citation type="submission" date="2017-10" db="EMBL/GenBank/DDBJ databases">
        <title>Novel microbial diversity and functional potential in the marine mammal oral microbiome.</title>
        <authorList>
            <person name="Dudek N.K."/>
            <person name="Sun C.L."/>
            <person name="Burstein D."/>
            <person name="Kantor R.S."/>
            <person name="Aliaga Goltsman D.S."/>
            <person name="Bik E.M."/>
            <person name="Thomas B.C."/>
            <person name="Banfield J.F."/>
            <person name="Relman D.A."/>
        </authorList>
    </citation>
    <scope>NUCLEOTIDE SEQUENCE [LARGE SCALE GENOMIC DNA]</scope>
    <source>
        <strain evidence="11">DOLJORAL78_47_16</strain>
    </source>
</reference>
<dbReference type="EMBL" id="PDSK01000092">
    <property type="protein sequence ID" value="PIE34047.1"/>
    <property type="molecule type" value="Genomic_DNA"/>
</dbReference>
<keyword evidence="2" id="KW-0813">Transport</keyword>
<keyword evidence="3" id="KW-1003">Cell membrane</keyword>
<evidence type="ECO:0000256" key="6">
    <source>
        <dbReference type="ARBA" id="ARBA00022989"/>
    </source>
</evidence>
<evidence type="ECO:0000256" key="9">
    <source>
        <dbReference type="SAM" id="Phobius"/>
    </source>
</evidence>
<dbReference type="Proteomes" id="UP000230821">
    <property type="component" value="Unassembled WGS sequence"/>
</dbReference>
<name>A0A2G6KEF8_9BACT</name>
<keyword evidence="4" id="KW-0997">Cell inner membrane</keyword>
<dbReference type="Pfam" id="PF04290">
    <property type="entry name" value="DctQ"/>
    <property type="match status" value="1"/>
</dbReference>
<evidence type="ECO:0000256" key="2">
    <source>
        <dbReference type="ARBA" id="ARBA00022448"/>
    </source>
</evidence>
<evidence type="ECO:0000256" key="1">
    <source>
        <dbReference type="ARBA" id="ARBA00004429"/>
    </source>
</evidence>
<accession>A0A2G6KEF8</accession>
<keyword evidence="5 9" id="KW-0812">Transmembrane</keyword>
<feature type="transmembrane region" description="Helical" evidence="9">
    <location>
        <begin position="46"/>
        <end position="65"/>
    </location>
</feature>